<evidence type="ECO:0000256" key="3">
    <source>
        <dbReference type="RuleBase" id="RU361153"/>
    </source>
</evidence>
<evidence type="ECO:0000313" key="6">
    <source>
        <dbReference type="EMBL" id="MBB5981266.1"/>
    </source>
</evidence>
<comment type="similarity">
    <text evidence="3">Belongs to the glycosyl hydrolase 5 (cellulase A) family.</text>
</comment>
<feature type="chain" id="PRO_5032640755" description="Ricin B lectin domain-containing protein" evidence="4">
    <location>
        <begin position="35"/>
        <end position="467"/>
    </location>
</feature>
<feature type="domain" description="Ricin B lectin" evidence="5">
    <location>
        <begin position="341"/>
        <end position="467"/>
    </location>
</feature>
<feature type="signal peptide" evidence="4">
    <location>
        <begin position="1"/>
        <end position="34"/>
    </location>
</feature>
<dbReference type="SUPFAM" id="SSF51445">
    <property type="entry name" value="(Trans)glycosidases"/>
    <property type="match status" value="1"/>
</dbReference>
<dbReference type="InterPro" id="IPR001547">
    <property type="entry name" value="Glyco_hydro_5"/>
</dbReference>
<organism evidence="6 7">
    <name type="scientific">Kribbella solani</name>
    <dbReference type="NCBI Taxonomy" id="236067"/>
    <lineage>
        <taxon>Bacteria</taxon>
        <taxon>Bacillati</taxon>
        <taxon>Actinomycetota</taxon>
        <taxon>Actinomycetes</taxon>
        <taxon>Propionibacteriales</taxon>
        <taxon>Kribbellaceae</taxon>
        <taxon>Kribbella</taxon>
    </lineage>
</organism>
<dbReference type="RefSeq" id="WP_184837618.1">
    <property type="nucleotide sequence ID" value="NZ_BAAAVN010000009.1"/>
</dbReference>
<dbReference type="GO" id="GO:0009251">
    <property type="term" value="P:glucan catabolic process"/>
    <property type="evidence" value="ECO:0007669"/>
    <property type="project" value="TreeGrafter"/>
</dbReference>
<keyword evidence="4" id="KW-0732">Signal</keyword>
<dbReference type="Pfam" id="PF00150">
    <property type="entry name" value="Cellulase"/>
    <property type="match status" value="1"/>
</dbReference>
<dbReference type="EMBL" id="JACHNF010000001">
    <property type="protein sequence ID" value="MBB5981266.1"/>
    <property type="molecule type" value="Genomic_DNA"/>
</dbReference>
<dbReference type="SUPFAM" id="SSF50370">
    <property type="entry name" value="Ricin B-like lectins"/>
    <property type="match status" value="1"/>
</dbReference>
<dbReference type="Pfam" id="PF00652">
    <property type="entry name" value="Ricin_B_lectin"/>
    <property type="match status" value="1"/>
</dbReference>
<keyword evidence="7" id="KW-1185">Reference proteome</keyword>
<evidence type="ECO:0000256" key="1">
    <source>
        <dbReference type="ARBA" id="ARBA00022801"/>
    </source>
</evidence>
<dbReference type="PANTHER" id="PTHR34142">
    <property type="entry name" value="ENDO-BETA-1,4-GLUCANASE A"/>
    <property type="match status" value="1"/>
</dbReference>
<comment type="caution">
    <text evidence="6">The sequence shown here is derived from an EMBL/GenBank/DDBJ whole genome shotgun (WGS) entry which is preliminary data.</text>
</comment>
<dbReference type="PANTHER" id="PTHR34142:SF1">
    <property type="entry name" value="GLYCOSIDE HYDROLASE FAMILY 5 DOMAIN-CONTAINING PROTEIN"/>
    <property type="match status" value="1"/>
</dbReference>
<dbReference type="Gene3D" id="2.80.10.50">
    <property type="match status" value="1"/>
</dbReference>
<dbReference type="PROSITE" id="PS50231">
    <property type="entry name" value="RICIN_B_LECTIN"/>
    <property type="match status" value="1"/>
</dbReference>
<dbReference type="Gene3D" id="3.20.20.80">
    <property type="entry name" value="Glycosidases"/>
    <property type="match status" value="1"/>
</dbReference>
<keyword evidence="2 3" id="KW-0326">Glycosidase</keyword>
<name>A0A841DWX0_9ACTN</name>
<sequence length="467" mass="50188">MSTTRFRGRRVLLAVAALLTSAFLVVPQAQQAVAATNQFAGVNWADPRDNYADDPVVPSGLSTSDSYNTTYAKADAIIREFHTDLAANTVRLPINPYTVNGSYWSSYTGAIDAAVADGFKVILSYWEGAAHKDGLVDDADAYWAMWNNVTSKYANNSSVYFEPMNEPFGYSLSAWSDLVAKWISTYSTVPKNRIFVSGTGYNDNVTGVCADSRFDGTYLSLHHYGFWNSTQTSYSWWVSDFKNRIGSCASRTVLDEWGAPMTTGANYNGAINGDANIAYIQADSDTLRSLGMGSVYWPGLRNGDSYSMTTLGGSGTNLNLSVNNVTGMGRLRWSWGMDNPTAVVRGTGSNRCLDVPGYSTANGTQISIFDCNGGGNQQWAYTSSKSLVVYGNKCLDVDGASTSPGAKVQITDCNGGTNEQWNLNSDGTITGVQSGLCLDVTGAGTANGTAVSIYYCNGGSNQQWTRS</sequence>
<dbReference type="Proteomes" id="UP000558997">
    <property type="component" value="Unassembled WGS sequence"/>
</dbReference>
<dbReference type="InterPro" id="IPR035992">
    <property type="entry name" value="Ricin_B-like_lectins"/>
</dbReference>
<dbReference type="InterPro" id="IPR000772">
    <property type="entry name" value="Ricin_B_lectin"/>
</dbReference>
<evidence type="ECO:0000256" key="4">
    <source>
        <dbReference type="SAM" id="SignalP"/>
    </source>
</evidence>
<dbReference type="SMART" id="SM00458">
    <property type="entry name" value="RICIN"/>
    <property type="match status" value="1"/>
</dbReference>
<dbReference type="AlphaFoldDB" id="A0A841DWX0"/>
<proteinExistence type="inferred from homology"/>
<accession>A0A841DWX0</accession>
<keyword evidence="1 3" id="KW-0378">Hydrolase</keyword>
<dbReference type="InterPro" id="IPR017853">
    <property type="entry name" value="GH"/>
</dbReference>
<evidence type="ECO:0000256" key="2">
    <source>
        <dbReference type="ARBA" id="ARBA00023295"/>
    </source>
</evidence>
<gene>
    <name evidence="6" type="ORF">HDA44_004607</name>
</gene>
<evidence type="ECO:0000259" key="5">
    <source>
        <dbReference type="SMART" id="SM00458"/>
    </source>
</evidence>
<dbReference type="GO" id="GO:0004553">
    <property type="term" value="F:hydrolase activity, hydrolyzing O-glycosyl compounds"/>
    <property type="evidence" value="ECO:0007669"/>
    <property type="project" value="InterPro"/>
</dbReference>
<dbReference type="CDD" id="cd23418">
    <property type="entry name" value="beta-trefoil_Ricin_XLN-like"/>
    <property type="match status" value="1"/>
</dbReference>
<evidence type="ECO:0000313" key="7">
    <source>
        <dbReference type="Proteomes" id="UP000558997"/>
    </source>
</evidence>
<protein>
    <recommendedName>
        <fullName evidence="5">Ricin B lectin domain-containing protein</fullName>
    </recommendedName>
</protein>
<reference evidence="6 7" key="1">
    <citation type="submission" date="2020-08" db="EMBL/GenBank/DDBJ databases">
        <title>Sequencing the genomes of 1000 actinobacteria strains.</title>
        <authorList>
            <person name="Klenk H.-P."/>
        </authorList>
    </citation>
    <scope>NUCLEOTIDE SEQUENCE [LARGE SCALE GENOMIC DNA]</scope>
    <source>
        <strain evidence="6 7">DSM 17294</strain>
    </source>
</reference>